<dbReference type="HOGENOM" id="CLU_094346_0_0_1"/>
<dbReference type="InParanoid" id="E9GH62"/>
<dbReference type="KEGG" id="dpx:DAPPUDRAFT_317859"/>
<organism evidence="1 2">
    <name type="scientific">Daphnia pulex</name>
    <name type="common">Water flea</name>
    <dbReference type="NCBI Taxonomy" id="6669"/>
    <lineage>
        <taxon>Eukaryota</taxon>
        <taxon>Metazoa</taxon>
        <taxon>Ecdysozoa</taxon>
        <taxon>Arthropoda</taxon>
        <taxon>Crustacea</taxon>
        <taxon>Branchiopoda</taxon>
        <taxon>Diplostraca</taxon>
        <taxon>Cladocera</taxon>
        <taxon>Anomopoda</taxon>
        <taxon>Daphniidae</taxon>
        <taxon>Daphnia</taxon>
    </lineage>
</organism>
<accession>E9GH62</accession>
<dbReference type="EMBL" id="GL732544">
    <property type="protein sequence ID" value="EFX81147.1"/>
    <property type="molecule type" value="Genomic_DNA"/>
</dbReference>
<dbReference type="Proteomes" id="UP000000305">
    <property type="component" value="Unassembled WGS sequence"/>
</dbReference>
<gene>
    <name evidence="1" type="ORF">DAPPUDRAFT_317859</name>
</gene>
<reference evidence="1 2" key="1">
    <citation type="journal article" date="2011" name="Science">
        <title>The ecoresponsive genome of Daphnia pulex.</title>
        <authorList>
            <person name="Colbourne J.K."/>
            <person name="Pfrender M.E."/>
            <person name="Gilbert D."/>
            <person name="Thomas W.K."/>
            <person name="Tucker A."/>
            <person name="Oakley T.H."/>
            <person name="Tokishita S."/>
            <person name="Aerts A."/>
            <person name="Arnold G.J."/>
            <person name="Basu M.K."/>
            <person name="Bauer D.J."/>
            <person name="Caceres C.E."/>
            <person name="Carmel L."/>
            <person name="Casola C."/>
            <person name="Choi J.H."/>
            <person name="Detter J.C."/>
            <person name="Dong Q."/>
            <person name="Dusheyko S."/>
            <person name="Eads B.D."/>
            <person name="Frohlich T."/>
            <person name="Geiler-Samerotte K.A."/>
            <person name="Gerlach D."/>
            <person name="Hatcher P."/>
            <person name="Jogdeo S."/>
            <person name="Krijgsveld J."/>
            <person name="Kriventseva E.V."/>
            <person name="Kultz D."/>
            <person name="Laforsch C."/>
            <person name="Lindquist E."/>
            <person name="Lopez J."/>
            <person name="Manak J.R."/>
            <person name="Muller J."/>
            <person name="Pangilinan J."/>
            <person name="Patwardhan R.P."/>
            <person name="Pitluck S."/>
            <person name="Pritham E.J."/>
            <person name="Rechtsteiner A."/>
            <person name="Rho M."/>
            <person name="Rogozin I.B."/>
            <person name="Sakarya O."/>
            <person name="Salamov A."/>
            <person name="Schaack S."/>
            <person name="Shapiro H."/>
            <person name="Shiga Y."/>
            <person name="Skalitzky C."/>
            <person name="Smith Z."/>
            <person name="Souvorov A."/>
            <person name="Sung W."/>
            <person name="Tang Z."/>
            <person name="Tsuchiya D."/>
            <person name="Tu H."/>
            <person name="Vos H."/>
            <person name="Wang M."/>
            <person name="Wolf Y.I."/>
            <person name="Yamagata H."/>
            <person name="Yamada T."/>
            <person name="Ye Y."/>
            <person name="Shaw J.R."/>
            <person name="Andrews J."/>
            <person name="Crease T.J."/>
            <person name="Tang H."/>
            <person name="Lucas S.M."/>
            <person name="Robertson H.M."/>
            <person name="Bork P."/>
            <person name="Koonin E.V."/>
            <person name="Zdobnov E.M."/>
            <person name="Grigoriev I.V."/>
            <person name="Lynch M."/>
            <person name="Boore J.L."/>
        </authorList>
    </citation>
    <scope>NUCLEOTIDE SEQUENCE [LARGE SCALE GENOMIC DNA]</scope>
</reference>
<proteinExistence type="predicted"/>
<evidence type="ECO:0000313" key="1">
    <source>
        <dbReference type="EMBL" id="EFX81147.1"/>
    </source>
</evidence>
<keyword evidence="2" id="KW-1185">Reference proteome</keyword>
<protein>
    <submittedName>
        <fullName evidence="1">Uncharacterized protein</fullName>
    </submittedName>
</protein>
<name>E9GH62_DAPPU</name>
<dbReference type="AlphaFoldDB" id="E9GH62"/>
<evidence type="ECO:0000313" key="2">
    <source>
        <dbReference type="Proteomes" id="UP000000305"/>
    </source>
</evidence>
<sequence length="258" mass="29526">MWSECYNFPFRDRCDAFKNHHVNCCYFRGYQCYAFKNLHVSVCYFRGKILYNVFMNEVRMFARFFSETDVMPSRSTMLVLANSEETDVMPSGTNMLIVATSEGKNCYDVFLNEIDVSFQDVWSASAKYIIEAAKTTGKKKVNSILSSGMFTTMTPELCSRAVVEILLYLIPGKGREDKAVRHLSDLRFAIISKLERSIHHETEAVIAMMTTYLDLPPTYLHLDYSAKVSNALLFIQSFVLGEKDHTTESCAHFQTFSA</sequence>